<name>A0ABR6CUA8_9BACI</name>
<keyword evidence="1" id="KW-0812">Transmembrane</keyword>
<accession>A0ABR6CUA8</accession>
<keyword evidence="1" id="KW-1133">Transmembrane helix</keyword>
<evidence type="ECO:0000313" key="3">
    <source>
        <dbReference type="Proteomes" id="UP000626697"/>
    </source>
</evidence>
<sequence>MKLIFVISLILFGSFLIGLTIDGFGKTGNIIMHVIGAGCNLGAVFIAKGKKKQQQPS</sequence>
<gene>
    <name evidence="2" type="ORF">HNP81_003855</name>
</gene>
<keyword evidence="3" id="KW-1185">Reference proteome</keyword>
<proteinExistence type="predicted"/>
<dbReference type="EMBL" id="JACJHX010000015">
    <property type="protein sequence ID" value="MBA9028535.1"/>
    <property type="molecule type" value="Genomic_DNA"/>
</dbReference>
<keyword evidence="1" id="KW-0472">Membrane</keyword>
<reference evidence="2 3" key="1">
    <citation type="submission" date="2020-08" db="EMBL/GenBank/DDBJ databases">
        <title>Genomic Encyclopedia of Type Strains, Phase IV (KMG-IV): sequencing the most valuable type-strain genomes for metagenomic binning, comparative biology and taxonomic classification.</title>
        <authorList>
            <person name="Goeker M."/>
        </authorList>
    </citation>
    <scope>NUCLEOTIDE SEQUENCE [LARGE SCALE GENOMIC DNA]</scope>
    <source>
        <strain evidence="2 3">DSM 105481</strain>
    </source>
</reference>
<evidence type="ECO:0000256" key="1">
    <source>
        <dbReference type="SAM" id="Phobius"/>
    </source>
</evidence>
<evidence type="ECO:0000313" key="2">
    <source>
        <dbReference type="EMBL" id="MBA9028535.1"/>
    </source>
</evidence>
<organism evidence="2 3">
    <name type="scientific">Peribacillus huizhouensis</name>
    <dbReference type="NCBI Taxonomy" id="1501239"/>
    <lineage>
        <taxon>Bacteria</taxon>
        <taxon>Bacillati</taxon>
        <taxon>Bacillota</taxon>
        <taxon>Bacilli</taxon>
        <taxon>Bacillales</taxon>
        <taxon>Bacillaceae</taxon>
        <taxon>Peribacillus</taxon>
    </lineage>
</organism>
<evidence type="ECO:0008006" key="4">
    <source>
        <dbReference type="Google" id="ProtNLM"/>
    </source>
</evidence>
<dbReference type="Proteomes" id="UP000626697">
    <property type="component" value="Unassembled WGS sequence"/>
</dbReference>
<protein>
    <recommendedName>
        <fullName evidence="4">Serine kinase</fullName>
    </recommendedName>
</protein>
<dbReference type="RefSeq" id="WP_182503610.1">
    <property type="nucleotide sequence ID" value="NZ_JACJHX010000015.1"/>
</dbReference>
<feature type="transmembrane region" description="Helical" evidence="1">
    <location>
        <begin position="30"/>
        <end position="47"/>
    </location>
</feature>
<comment type="caution">
    <text evidence="2">The sequence shown here is derived from an EMBL/GenBank/DDBJ whole genome shotgun (WGS) entry which is preliminary data.</text>
</comment>